<evidence type="ECO:0000256" key="3">
    <source>
        <dbReference type="ARBA" id="ARBA00022574"/>
    </source>
</evidence>
<evidence type="ECO:0000256" key="7">
    <source>
        <dbReference type="PROSITE-ProRule" id="PRU00221"/>
    </source>
</evidence>
<keyword evidence="10" id="KW-1185">Reference proteome</keyword>
<dbReference type="GO" id="GO:0005634">
    <property type="term" value="C:nucleus"/>
    <property type="evidence" value="ECO:0007669"/>
    <property type="project" value="UniProtKB-SubCell"/>
</dbReference>
<reference evidence="10" key="1">
    <citation type="submission" date="2016-06" db="EMBL/GenBank/DDBJ databases">
        <title>Parallel loss of symbiosis genes in relatives of nitrogen-fixing non-legume Parasponia.</title>
        <authorList>
            <person name="Van Velzen R."/>
            <person name="Holmer R."/>
            <person name="Bu F."/>
            <person name="Rutten L."/>
            <person name="Van Zeijl A."/>
            <person name="Liu W."/>
            <person name="Santuari L."/>
            <person name="Cao Q."/>
            <person name="Sharma T."/>
            <person name="Shen D."/>
            <person name="Roswanjaya Y."/>
            <person name="Wardhani T."/>
            <person name="Kalhor M.S."/>
            <person name="Jansen J."/>
            <person name="Van den Hoogen J."/>
            <person name="Gungor B."/>
            <person name="Hartog M."/>
            <person name="Hontelez J."/>
            <person name="Verver J."/>
            <person name="Yang W.-C."/>
            <person name="Schijlen E."/>
            <person name="Repin R."/>
            <person name="Schilthuizen M."/>
            <person name="Schranz E."/>
            <person name="Heidstra R."/>
            <person name="Miyata K."/>
            <person name="Fedorova E."/>
            <person name="Kohlen W."/>
            <person name="Bisseling T."/>
            <person name="Smit S."/>
            <person name="Geurts R."/>
        </authorList>
    </citation>
    <scope>NUCLEOTIDE SEQUENCE [LARGE SCALE GENOMIC DNA]</scope>
    <source>
        <strain evidence="10">cv. WU1-14</strain>
    </source>
</reference>
<keyword evidence="5" id="KW-0156">Chromatin regulator</keyword>
<evidence type="ECO:0000313" key="10">
    <source>
        <dbReference type="Proteomes" id="UP000237105"/>
    </source>
</evidence>
<dbReference type="SUPFAM" id="SSF50978">
    <property type="entry name" value="WD40 repeat-like"/>
    <property type="match status" value="1"/>
</dbReference>
<dbReference type="InterPro" id="IPR019775">
    <property type="entry name" value="WD40_repeat_CS"/>
</dbReference>
<dbReference type="SMART" id="SM00320">
    <property type="entry name" value="WD40"/>
    <property type="match status" value="3"/>
</dbReference>
<evidence type="ECO:0000256" key="4">
    <source>
        <dbReference type="ARBA" id="ARBA00022737"/>
    </source>
</evidence>
<gene>
    <name evidence="9" type="ORF">PanWU01x14_171690</name>
</gene>
<comment type="caution">
    <text evidence="9">The sequence shown here is derived from an EMBL/GenBank/DDBJ whole genome shotgun (WGS) entry which is preliminary data.</text>
</comment>
<dbReference type="Pfam" id="PF12265">
    <property type="entry name" value="CAF1C_H4-bd"/>
    <property type="match status" value="1"/>
</dbReference>
<feature type="domain" description="Histone-binding protein RBBP4-like N-terminal" evidence="8">
    <location>
        <begin position="32"/>
        <end position="102"/>
    </location>
</feature>
<dbReference type="InterPro" id="IPR015943">
    <property type="entry name" value="WD40/YVTN_repeat-like_dom_sf"/>
</dbReference>
<feature type="repeat" description="WD" evidence="7">
    <location>
        <begin position="224"/>
        <end position="259"/>
    </location>
</feature>
<dbReference type="Pfam" id="PF00400">
    <property type="entry name" value="WD40"/>
    <property type="match status" value="3"/>
</dbReference>
<dbReference type="PROSITE" id="PS00678">
    <property type="entry name" value="WD_REPEATS_1"/>
    <property type="match status" value="1"/>
</dbReference>
<protein>
    <submittedName>
        <fullName evidence="9">Guanine nucleotide-binding protein, beta subunit</fullName>
    </submittedName>
</protein>
<evidence type="ECO:0000256" key="2">
    <source>
        <dbReference type="ARBA" id="ARBA00009341"/>
    </source>
</evidence>
<accession>A0A2P5C9U5</accession>
<dbReference type="AlphaFoldDB" id="A0A2P5C9U5"/>
<dbReference type="EMBL" id="JXTB01000156">
    <property type="protein sequence ID" value="PON57807.1"/>
    <property type="molecule type" value="Genomic_DNA"/>
</dbReference>
<comment type="subcellular location">
    <subcellularLocation>
        <location evidence="1">Nucleus</location>
    </subcellularLocation>
</comment>
<keyword evidence="6" id="KW-0539">Nucleus</keyword>
<dbReference type="PANTHER" id="PTHR22850">
    <property type="entry name" value="WD40 REPEAT FAMILY"/>
    <property type="match status" value="1"/>
</dbReference>
<keyword evidence="4" id="KW-0677">Repeat</keyword>
<dbReference type="InterPro" id="IPR050459">
    <property type="entry name" value="WD_repeat_RBAP46/RBAP48/MSI1"/>
</dbReference>
<dbReference type="InterPro" id="IPR036322">
    <property type="entry name" value="WD40_repeat_dom_sf"/>
</dbReference>
<dbReference type="OrthoDB" id="427795at2759"/>
<evidence type="ECO:0000256" key="5">
    <source>
        <dbReference type="ARBA" id="ARBA00022853"/>
    </source>
</evidence>
<dbReference type="PROSITE" id="PS50294">
    <property type="entry name" value="WD_REPEATS_REGION"/>
    <property type="match status" value="1"/>
</dbReference>
<dbReference type="Gene3D" id="2.130.10.10">
    <property type="entry name" value="YVTN repeat-like/Quinoprotein amine dehydrogenase"/>
    <property type="match status" value="2"/>
</dbReference>
<dbReference type="Proteomes" id="UP000237105">
    <property type="component" value="Unassembled WGS sequence"/>
</dbReference>
<evidence type="ECO:0000313" key="9">
    <source>
        <dbReference type="EMBL" id="PON57807.1"/>
    </source>
</evidence>
<dbReference type="PROSITE" id="PS50082">
    <property type="entry name" value="WD_REPEATS_2"/>
    <property type="match status" value="2"/>
</dbReference>
<organism evidence="9 10">
    <name type="scientific">Parasponia andersonii</name>
    <name type="common">Sponia andersonii</name>
    <dbReference type="NCBI Taxonomy" id="3476"/>
    <lineage>
        <taxon>Eukaryota</taxon>
        <taxon>Viridiplantae</taxon>
        <taxon>Streptophyta</taxon>
        <taxon>Embryophyta</taxon>
        <taxon>Tracheophyta</taxon>
        <taxon>Spermatophyta</taxon>
        <taxon>Magnoliopsida</taxon>
        <taxon>eudicotyledons</taxon>
        <taxon>Gunneridae</taxon>
        <taxon>Pentapetalae</taxon>
        <taxon>rosids</taxon>
        <taxon>fabids</taxon>
        <taxon>Rosales</taxon>
        <taxon>Cannabaceae</taxon>
        <taxon>Parasponia</taxon>
    </lineage>
</organism>
<evidence type="ECO:0000256" key="1">
    <source>
        <dbReference type="ARBA" id="ARBA00004123"/>
    </source>
</evidence>
<feature type="repeat" description="WD" evidence="7">
    <location>
        <begin position="282"/>
        <end position="316"/>
    </location>
</feature>
<evidence type="ECO:0000256" key="6">
    <source>
        <dbReference type="ARBA" id="ARBA00023242"/>
    </source>
</evidence>
<sequence length="332" mass="37839">MEESKKELERVAAMSDSDDDSVVKVNPRFQSEYNEWKKKCPFFYDFIISHPLPRTSLTVHWSTMTPLTHPHVPSLALHRLLFNSYCRRTRTSYLRVTNAPLPTVDYGPIPILPKVEVNQNLVLDSRLAMARFMPQNPNIVGVRTQSTDVYFHPDVRLTGFAHNVHGHGGAGLAWNEKREGYILSSKVHNLSFHPYNEWIVATASSDETVRLFDMRKLREKIYNLGGHTDKVSKVEWNPNKGSVLASCGDDRRVIVWDINRIGDEILRGESKAKCPSGLLFSHEGHKDKVTDFSWNEHEPWVISSVAKDGTLQVWKLAQSIRGEDHGGRAIDE</sequence>
<dbReference type="STRING" id="3476.A0A2P5C9U5"/>
<evidence type="ECO:0000259" key="8">
    <source>
        <dbReference type="Pfam" id="PF12265"/>
    </source>
</evidence>
<proteinExistence type="inferred from homology"/>
<comment type="similarity">
    <text evidence="2">Belongs to the WD repeat RBAP46/RBAP48/MSI1 family.</text>
</comment>
<dbReference type="InterPro" id="IPR001680">
    <property type="entry name" value="WD40_rpt"/>
</dbReference>
<keyword evidence="3 7" id="KW-0853">WD repeat</keyword>
<name>A0A2P5C9U5_PARAD</name>
<dbReference type="InterPro" id="IPR022052">
    <property type="entry name" value="Histone-bd_RBBP4-like_N"/>
</dbReference>
<dbReference type="GO" id="GO:0006325">
    <property type="term" value="P:chromatin organization"/>
    <property type="evidence" value="ECO:0007669"/>
    <property type="project" value="UniProtKB-KW"/>
</dbReference>